<keyword evidence="5" id="KW-1185">Reference proteome</keyword>
<gene>
    <name evidence="8" type="primary">LOC129343531</name>
    <name evidence="6" type="synonym">LOC129325604</name>
    <name evidence="7" type="synonym">LOC129341829</name>
</gene>
<dbReference type="RefSeq" id="XP_054829355.1">
    <property type="nucleotide sequence ID" value="XM_054973380.1"/>
</dbReference>
<evidence type="ECO:0000259" key="4">
    <source>
        <dbReference type="PROSITE" id="PS50222"/>
    </source>
</evidence>
<dbReference type="AlphaFoldDB" id="A0AA97KI02"/>
<dbReference type="PROSITE" id="PS50222">
    <property type="entry name" value="EF_HAND_2"/>
    <property type="match status" value="1"/>
</dbReference>
<dbReference type="InterPro" id="IPR034325">
    <property type="entry name" value="S-100_dom"/>
</dbReference>
<dbReference type="InterPro" id="IPR011992">
    <property type="entry name" value="EF-hand-dom_pair"/>
</dbReference>
<dbReference type="GO" id="GO:0048306">
    <property type="term" value="F:calcium-dependent protein binding"/>
    <property type="evidence" value="ECO:0007669"/>
    <property type="project" value="TreeGrafter"/>
</dbReference>
<keyword evidence="3" id="KW-0106">Calcium</keyword>
<dbReference type="PANTHER" id="PTHR11639">
    <property type="entry name" value="S100 CALCIUM-BINDING PROTEIN"/>
    <property type="match status" value="1"/>
</dbReference>
<dbReference type="KEGG" id="emc:129343531"/>
<dbReference type="KEGG" id="emc:129325604"/>
<dbReference type="GO" id="GO:0005737">
    <property type="term" value="C:cytoplasm"/>
    <property type="evidence" value="ECO:0007669"/>
    <property type="project" value="TreeGrafter"/>
</dbReference>
<dbReference type="GeneID" id="129343531"/>
<evidence type="ECO:0000256" key="3">
    <source>
        <dbReference type="ARBA" id="ARBA00022837"/>
    </source>
</evidence>
<dbReference type="Gene3D" id="1.10.238.10">
    <property type="entry name" value="EF-hand"/>
    <property type="match status" value="1"/>
</dbReference>
<evidence type="ECO:0000313" key="7">
    <source>
        <dbReference type="RefSeq" id="XP_054853171.1"/>
    </source>
</evidence>
<evidence type="ECO:0000313" key="6">
    <source>
        <dbReference type="RefSeq" id="XP_054829355.1"/>
    </source>
</evidence>
<keyword evidence="1" id="KW-0479">Metal-binding</keyword>
<name>A0AA97KI02_EUBMA</name>
<accession>A0AA97KI02</accession>
<dbReference type="KEGG" id="emc:129341829"/>
<dbReference type="GO" id="GO:0070062">
    <property type="term" value="C:extracellular exosome"/>
    <property type="evidence" value="ECO:0007669"/>
    <property type="project" value="TreeGrafter"/>
</dbReference>
<dbReference type="SMART" id="SM01394">
    <property type="entry name" value="S_100"/>
    <property type="match status" value="1"/>
</dbReference>
<dbReference type="PANTHER" id="PTHR11639:SF77">
    <property type="entry name" value="PROTEIN S100-A12"/>
    <property type="match status" value="1"/>
</dbReference>
<dbReference type="GO" id="GO:0046914">
    <property type="term" value="F:transition metal ion binding"/>
    <property type="evidence" value="ECO:0007669"/>
    <property type="project" value="InterPro"/>
</dbReference>
<feature type="domain" description="EF-hand" evidence="4">
    <location>
        <begin position="49"/>
        <end position="84"/>
    </location>
</feature>
<reference evidence="6 7" key="1">
    <citation type="submission" date="2025-04" db="UniProtKB">
        <authorList>
            <consortium name="RefSeq"/>
        </authorList>
    </citation>
    <scope>IDENTIFICATION</scope>
    <source>
        <tissue evidence="6 7">Blood</tissue>
    </source>
</reference>
<dbReference type="InterPro" id="IPR013787">
    <property type="entry name" value="S100_Ca-bd_sub"/>
</dbReference>
<evidence type="ECO:0000256" key="1">
    <source>
        <dbReference type="ARBA" id="ARBA00022723"/>
    </source>
</evidence>
<dbReference type="GO" id="GO:0043542">
    <property type="term" value="P:endothelial cell migration"/>
    <property type="evidence" value="ECO:0007669"/>
    <property type="project" value="TreeGrafter"/>
</dbReference>
<evidence type="ECO:0000256" key="2">
    <source>
        <dbReference type="ARBA" id="ARBA00022737"/>
    </source>
</evidence>
<evidence type="ECO:0000313" key="5">
    <source>
        <dbReference type="Proteomes" id="UP001190640"/>
    </source>
</evidence>
<dbReference type="InterPro" id="IPR002048">
    <property type="entry name" value="EF_hand_dom"/>
</dbReference>
<evidence type="ECO:0000313" key="8">
    <source>
        <dbReference type="RefSeq" id="XP_054855764.1"/>
    </source>
</evidence>
<sequence length="92" mass="10449">MSQLENAMAVIINIFGQYAAQAPPPDKLSKKEVKQVIEKELSGFLKDQANPTIVEEVFKLLDQNPDQEMHFEEFMAFVTKVTSACHKSLHKE</sequence>
<dbReference type="Pfam" id="PF01023">
    <property type="entry name" value="S_100"/>
    <property type="match status" value="1"/>
</dbReference>
<dbReference type="SUPFAM" id="SSF47473">
    <property type="entry name" value="EF-hand"/>
    <property type="match status" value="1"/>
</dbReference>
<keyword evidence="2" id="KW-0677">Repeat</keyword>
<dbReference type="RefSeq" id="XP_054853171.1">
    <property type="nucleotide sequence ID" value="XM_054997196.1"/>
</dbReference>
<dbReference type="Proteomes" id="UP001190640">
    <property type="component" value="Chromosome 1"/>
</dbReference>
<dbReference type="CDD" id="cd00213">
    <property type="entry name" value="S-100"/>
    <property type="match status" value="1"/>
</dbReference>
<protein>
    <submittedName>
        <fullName evidence="6 7">Protein S100-B-like</fullName>
    </submittedName>
</protein>
<proteinExistence type="predicted"/>
<dbReference type="GO" id="GO:0005509">
    <property type="term" value="F:calcium ion binding"/>
    <property type="evidence" value="ECO:0007669"/>
    <property type="project" value="InterPro"/>
</dbReference>
<dbReference type="RefSeq" id="XP_054855764.1">
    <property type="nucleotide sequence ID" value="XM_054999789.1"/>
</dbReference>
<organism evidence="5 8">
    <name type="scientific">Eublepharis macularius</name>
    <name type="common">Leopard gecko</name>
    <name type="synonym">Cyrtodactylus macularius</name>
    <dbReference type="NCBI Taxonomy" id="481883"/>
    <lineage>
        <taxon>Eukaryota</taxon>
        <taxon>Metazoa</taxon>
        <taxon>Chordata</taxon>
        <taxon>Craniata</taxon>
        <taxon>Vertebrata</taxon>
        <taxon>Euteleostomi</taxon>
        <taxon>Lepidosauria</taxon>
        <taxon>Squamata</taxon>
        <taxon>Bifurcata</taxon>
        <taxon>Gekkota</taxon>
        <taxon>Eublepharidae</taxon>
        <taxon>Eublepharinae</taxon>
        <taxon>Eublepharis</taxon>
    </lineage>
</organism>